<keyword evidence="4" id="KW-1185">Reference proteome</keyword>
<organism evidence="3 4">
    <name type="scientific">Aureimonas endophytica</name>
    <dbReference type="NCBI Taxonomy" id="2027858"/>
    <lineage>
        <taxon>Bacteria</taxon>
        <taxon>Pseudomonadati</taxon>
        <taxon>Pseudomonadota</taxon>
        <taxon>Alphaproteobacteria</taxon>
        <taxon>Hyphomicrobiales</taxon>
        <taxon>Aurantimonadaceae</taxon>
        <taxon>Aureimonas</taxon>
    </lineage>
</organism>
<comment type="caution">
    <text evidence="3">The sequence shown here is derived from an EMBL/GenBank/DDBJ whole genome shotgun (WGS) entry which is preliminary data.</text>
</comment>
<sequence length="480" mass="44928">MSSKDTDQSSSGDSESLDSKDRSGGSGAAGVLMSGGLAASSTLSNTSDAKAESAAGGTATAQGPGAAERGADGASAARGEGNGAGDTAASGGGGAAASGSGATMKQAAGGLSGGTGTGIGSRDSSGGNGASARGESGGRGGEAGAAGTGSGASASSASSEGGGTGSGSSGGEGSGSGTGETGTGSGGGGESGASSATSSGGGGSSGDAATAAANGGGAGGSSSDSGSAGSIGTASASGGGTGSNGASPFSAGSTTHGAADGPASILSSPIGATSGGDAFSPVTPVCFCPGTLIATPSGAVAVEDLRPGDQVRLADGGAETVRWIGRQTVEAGTGDPLRTLPIRIRAGAIAPGVPARDLRLSPDHAVAIDGVLIHAGALVDGTAVLRERDGPARLRYFHIELPRHALVLAEGLAAESFVDNPERLAFDNWAEREALEDGARAIAEMDLPRAKSARQVPGAIRRRLAARRALLPQAERALVA</sequence>
<dbReference type="InterPro" id="IPR028992">
    <property type="entry name" value="Hedgehog/Intein_dom"/>
</dbReference>
<dbReference type="Pfam" id="PF13403">
    <property type="entry name" value="Hint_2"/>
    <property type="match status" value="1"/>
</dbReference>
<feature type="compositionally biased region" description="Low complexity" evidence="1">
    <location>
        <begin position="52"/>
        <end position="79"/>
    </location>
</feature>
<feature type="compositionally biased region" description="Gly residues" evidence="1">
    <location>
        <begin position="110"/>
        <end position="119"/>
    </location>
</feature>
<feature type="domain" description="Hedgehog/Intein (Hint)" evidence="2">
    <location>
        <begin position="285"/>
        <end position="419"/>
    </location>
</feature>
<evidence type="ECO:0000313" key="3">
    <source>
        <dbReference type="EMBL" id="GGE15242.1"/>
    </source>
</evidence>
<dbReference type="EMBL" id="BMIQ01000006">
    <property type="protein sequence ID" value="GGE15242.1"/>
    <property type="molecule type" value="Genomic_DNA"/>
</dbReference>
<feature type="compositionally biased region" description="Gly residues" evidence="1">
    <location>
        <begin position="80"/>
        <end position="96"/>
    </location>
</feature>
<accession>A0A917E8R6</accession>
<name>A0A917E8R6_9HYPH</name>
<dbReference type="SUPFAM" id="SSF51294">
    <property type="entry name" value="Hedgehog/intein (Hint) domain"/>
    <property type="match status" value="1"/>
</dbReference>
<feature type="compositionally biased region" description="Gly residues" evidence="1">
    <location>
        <begin position="135"/>
        <end position="150"/>
    </location>
</feature>
<feature type="compositionally biased region" description="Gly residues" evidence="1">
    <location>
        <begin position="160"/>
        <end position="191"/>
    </location>
</feature>
<feature type="compositionally biased region" description="Low complexity" evidence="1">
    <location>
        <begin position="221"/>
        <end position="236"/>
    </location>
</feature>
<proteinExistence type="predicted"/>
<feature type="region of interest" description="Disordered" evidence="1">
    <location>
        <begin position="1"/>
        <end position="262"/>
    </location>
</feature>
<gene>
    <name evidence="3" type="ORF">GCM10011390_37920</name>
</gene>
<dbReference type="InterPro" id="IPR036844">
    <property type="entry name" value="Hint_dom_sf"/>
</dbReference>
<evidence type="ECO:0000256" key="1">
    <source>
        <dbReference type="SAM" id="MobiDB-lite"/>
    </source>
</evidence>
<evidence type="ECO:0000259" key="2">
    <source>
        <dbReference type="Pfam" id="PF13403"/>
    </source>
</evidence>
<dbReference type="RefSeq" id="WP_188911295.1">
    <property type="nucleotide sequence ID" value="NZ_BMIQ01000006.1"/>
</dbReference>
<feature type="compositionally biased region" description="Low complexity" evidence="1">
    <location>
        <begin position="120"/>
        <end position="134"/>
    </location>
</feature>
<reference evidence="3" key="1">
    <citation type="journal article" date="2014" name="Int. J. Syst. Evol. Microbiol.">
        <title>Complete genome sequence of Corynebacterium casei LMG S-19264T (=DSM 44701T), isolated from a smear-ripened cheese.</title>
        <authorList>
            <consortium name="US DOE Joint Genome Institute (JGI-PGF)"/>
            <person name="Walter F."/>
            <person name="Albersmeier A."/>
            <person name="Kalinowski J."/>
            <person name="Ruckert C."/>
        </authorList>
    </citation>
    <scope>NUCLEOTIDE SEQUENCE</scope>
    <source>
        <strain evidence="3">CGMCC 1.15367</strain>
    </source>
</reference>
<reference evidence="3" key="2">
    <citation type="submission" date="2020-09" db="EMBL/GenBank/DDBJ databases">
        <authorList>
            <person name="Sun Q."/>
            <person name="Zhou Y."/>
        </authorList>
    </citation>
    <scope>NUCLEOTIDE SEQUENCE</scope>
    <source>
        <strain evidence="3">CGMCC 1.15367</strain>
    </source>
</reference>
<protein>
    <recommendedName>
        <fullName evidence="2">Hedgehog/Intein (Hint) domain-containing protein</fullName>
    </recommendedName>
</protein>
<dbReference type="Proteomes" id="UP000644699">
    <property type="component" value="Unassembled WGS sequence"/>
</dbReference>
<dbReference type="AlphaFoldDB" id="A0A917E8R6"/>
<feature type="compositionally biased region" description="Polar residues" evidence="1">
    <location>
        <begin position="39"/>
        <end position="48"/>
    </location>
</feature>
<evidence type="ECO:0000313" key="4">
    <source>
        <dbReference type="Proteomes" id="UP000644699"/>
    </source>
</evidence>
<dbReference type="Gene3D" id="2.170.16.10">
    <property type="entry name" value="Hedgehog/Intein (Hint) domain"/>
    <property type="match status" value="1"/>
</dbReference>